<dbReference type="Pfam" id="PF01180">
    <property type="entry name" value="DHO_dh"/>
    <property type="match status" value="1"/>
</dbReference>
<dbReference type="NCBIfam" id="NF003646">
    <property type="entry name" value="PRK05286.1-4"/>
    <property type="match status" value="1"/>
</dbReference>
<evidence type="ECO:0000256" key="13">
    <source>
        <dbReference type="HAMAP-Rule" id="MF_00225"/>
    </source>
</evidence>
<feature type="binding site" evidence="13">
    <location>
        <position position="333"/>
    </location>
    <ligand>
        <name>FMN</name>
        <dbReference type="ChEBI" id="CHEBI:58210"/>
    </ligand>
</feature>
<dbReference type="EMBL" id="LN899826">
    <property type="protein sequence ID" value="CUV41158.1"/>
    <property type="molecule type" value="Genomic_DNA"/>
</dbReference>
<comment type="cofactor">
    <cofactor evidence="13">
        <name>FMN</name>
        <dbReference type="ChEBI" id="CHEBI:58210"/>
    </cofactor>
    <text evidence="13">Binds 1 FMN per subunit.</text>
</comment>
<dbReference type="EMBL" id="LN899825">
    <property type="protein sequence ID" value="CUV33628.1"/>
    <property type="molecule type" value="Genomic_DNA"/>
</dbReference>
<evidence type="ECO:0000313" key="15">
    <source>
        <dbReference type="EMBL" id="CUV16777.1"/>
    </source>
</evidence>
<feature type="binding site" evidence="13">
    <location>
        <position position="99"/>
    </location>
    <ligand>
        <name>substrate</name>
    </ligand>
</feature>
<feature type="binding site" evidence="13">
    <location>
        <begin position="282"/>
        <end position="283"/>
    </location>
    <ligand>
        <name>substrate</name>
    </ligand>
</feature>
<feature type="binding site" evidence="13">
    <location>
        <position position="213"/>
    </location>
    <ligand>
        <name>substrate</name>
    </ligand>
</feature>
<protein>
    <recommendedName>
        <fullName evidence="13">Dihydroorotate dehydrogenase (quinone)</fullName>
        <ecNumber evidence="13">1.3.5.2</ecNumber>
    </recommendedName>
    <alternativeName>
        <fullName evidence="13">DHOdehase</fullName>
        <shortName evidence="13">DHOD</shortName>
        <shortName evidence="13">DHODase</shortName>
    </alternativeName>
    <alternativeName>
        <fullName evidence="13">Dihydroorotate oxidase</fullName>
    </alternativeName>
</protein>
<dbReference type="EMBL" id="LN899821">
    <property type="protein sequence ID" value="CUV16777.1"/>
    <property type="molecule type" value="Genomic_DNA"/>
</dbReference>
<evidence type="ECO:0000256" key="1">
    <source>
        <dbReference type="ARBA" id="ARBA00003125"/>
    </source>
</evidence>
<proteinExistence type="inferred from homology"/>
<feature type="binding site" evidence="13">
    <location>
        <position position="208"/>
    </location>
    <ligand>
        <name>FMN</name>
        <dbReference type="ChEBI" id="CHEBI:58210"/>
    </ligand>
</feature>
<feature type="binding site" evidence="13">
    <location>
        <position position="175"/>
    </location>
    <ligand>
        <name>FMN</name>
        <dbReference type="ChEBI" id="CHEBI:58210"/>
    </ligand>
</feature>
<feature type="binding site" evidence="13">
    <location>
        <position position="281"/>
    </location>
    <ligand>
        <name>FMN</name>
        <dbReference type="ChEBI" id="CHEBI:58210"/>
    </ligand>
</feature>
<dbReference type="UniPathway" id="UPA00070">
    <property type="reaction ID" value="UER00946"/>
</dbReference>
<feature type="binding site" evidence="13">
    <location>
        <begin position="95"/>
        <end position="99"/>
    </location>
    <ligand>
        <name>FMN</name>
        <dbReference type="ChEBI" id="CHEBI:58210"/>
    </ligand>
</feature>
<feature type="binding site" evidence="13">
    <location>
        <position position="119"/>
    </location>
    <ligand>
        <name>FMN</name>
        <dbReference type="ChEBI" id="CHEBI:58210"/>
    </ligand>
</feature>
<feature type="binding site" evidence="13">
    <location>
        <begin position="144"/>
        <end position="148"/>
    </location>
    <ligand>
        <name>substrate</name>
    </ligand>
</feature>
<dbReference type="InterPro" id="IPR001295">
    <property type="entry name" value="Dihydroorotate_DH_CS"/>
</dbReference>
<evidence type="ECO:0000256" key="2">
    <source>
        <dbReference type="ARBA" id="ARBA00004202"/>
    </source>
</evidence>
<evidence type="ECO:0000259" key="14">
    <source>
        <dbReference type="Pfam" id="PF01180"/>
    </source>
</evidence>
<evidence type="ECO:0000256" key="8">
    <source>
        <dbReference type="ARBA" id="ARBA00022643"/>
    </source>
</evidence>
<dbReference type="FunFam" id="3.20.20.70:FF:000028">
    <property type="entry name" value="Dihydroorotate dehydrogenase (quinone)"/>
    <property type="match status" value="1"/>
</dbReference>
<dbReference type="AlphaFoldDB" id="A0A0S4W2V2"/>
<feature type="active site" description="Nucleophile" evidence="13">
    <location>
        <position position="211"/>
    </location>
</feature>
<feature type="binding site" evidence="13">
    <location>
        <position position="253"/>
    </location>
    <ligand>
        <name>FMN</name>
        <dbReference type="ChEBI" id="CHEBI:58210"/>
    </ligand>
</feature>
<evidence type="ECO:0000256" key="10">
    <source>
        <dbReference type="ARBA" id="ARBA00023002"/>
    </source>
</evidence>
<comment type="subcellular location">
    <subcellularLocation>
        <location evidence="2 13">Cell membrane</location>
        <topology evidence="2 13">Peripheral membrane protein</topology>
    </subcellularLocation>
</comment>
<dbReference type="EMBL" id="LN899822">
    <property type="protein sequence ID" value="CUV61965.1"/>
    <property type="molecule type" value="Genomic_DNA"/>
</dbReference>
<gene>
    <name evidence="13 19" type="primary">pyrD</name>
    <name evidence="15" type="ORF">PSS4_v1_180033</name>
    <name evidence="20" type="ORF">RD1301_v1_1900018</name>
    <name evidence="16" type="ORF">RUN1744_v1_400071</name>
    <name evidence="17" type="ORF">RUN1985_v1_80075</name>
    <name evidence="18" type="ORF">TD1301_v1_510017</name>
    <name evidence="19" type="ORF">TF3108_v1_690033</name>
</gene>
<dbReference type="GO" id="GO:0005737">
    <property type="term" value="C:cytoplasm"/>
    <property type="evidence" value="ECO:0007669"/>
    <property type="project" value="InterPro"/>
</dbReference>
<dbReference type="PANTHER" id="PTHR48109:SF4">
    <property type="entry name" value="DIHYDROOROTATE DEHYDROGENASE (QUINONE), MITOCHONDRIAL"/>
    <property type="match status" value="1"/>
</dbReference>
<dbReference type="GO" id="GO:0044205">
    <property type="term" value="P:'de novo' UMP biosynthetic process"/>
    <property type="evidence" value="ECO:0007669"/>
    <property type="project" value="UniProtKB-UniRule"/>
</dbReference>
<comment type="catalytic activity">
    <reaction evidence="12 13">
        <text>(S)-dihydroorotate + a quinone = orotate + a quinol</text>
        <dbReference type="Rhea" id="RHEA:30187"/>
        <dbReference type="ChEBI" id="CHEBI:24646"/>
        <dbReference type="ChEBI" id="CHEBI:30839"/>
        <dbReference type="ChEBI" id="CHEBI:30864"/>
        <dbReference type="ChEBI" id="CHEBI:132124"/>
        <dbReference type="EC" id="1.3.5.2"/>
    </reaction>
</comment>
<evidence type="ECO:0000256" key="11">
    <source>
        <dbReference type="ARBA" id="ARBA00023136"/>
    </source>
</evidence>
<dbReference type="NCBIfam" id="TIGR01036">
    <property type="entry name" value="pyrD_sub2"/>
    <property type="match status" value="1"/>
</dbReference>
<feature type="binding site" evidence="13">
    <location>
        <position position="304"/>
    </location>
    <ligand>
        <name>FMN</name>
        <dbReference type="ChEBI" id="CHEBI:58210"/>
    </ligand>
</feature>
<dbReference type="SUPFAM" id="SSF51395">
    <property type="entry name" value="FMN-linked oxidoreductases"/>
    <property type="match status" value="1"/>
</dbReference>
<dbReference type="InterPro" id="IPR005720">
    <property type="entry name" value="Dihydroorotate_DH_cat"/>
</dbReference>
<dbReference type="Gene3D" id="3.20.20.70">
    <property type="entry name" value="Aldolase class I"/>
    <property type="match status" value="1"/>
</dbReference>
<dbReference type="PANTHER" id="PTHR48109">
    <property type="entry name" value="DIHYDROOROTATE DEHYDROGENASE (QUINONE), MITOCHONDRIAL-RELATED"/>
    <property type="match status" value="1"/>
</dbReference>
<organism evidence="19">
    <name type="scientific">Ralstonia solanacearum</name>
    <name type="common">Pseudomonas solanacearum</name>
    <dbReference type="NCBI Taxonomy" id="305"/>
    <lineage>
        <taxon>Bacteria</taxon>
        <taxon>Pseudomonadati</taxon>
        <taxon>Pseudomonadota</taxon>
        <taxon>Betaproteobacteria</taxon>
        <taxon>Burkholderiales</taxon>
        <taxon>Burkholderiaceae</taxon>
        <taxon>Ralstonia</taxon>
        <taxon>Ralstonia solanacearum species complex</taxon>
    </lineage>
</organism>
<evidence type="ECO:0000256" key="6">
    <source>
        <dbReference type="ARBA" id="ARBA00022475"/>
    </source>
</evidence>
<comment type="similarity">
    <text evidence="4 13">Belongs to the dihydroorotate dehydrogenase family. Type 2 subfamily.</text>
</comment>
<evidence type="ECO:0000313" key="17">
    <source>
        <dbReference type="EMBL" id="CUV27580.1"/>
    </source>
</evidence>
<evidence type="ECO:0000256" key="7">
    <source>
        <dbReference type="ARBA" id="ARBA00022630"/>
    </source>
</evidence>
<dbReference type="NCBIfam" id="NF003645">
    <property type="entry name" value="PRK05286.1-2"/>
    <property type="match status" value="1"/>
</dbReference>
<dbReference type="EC" id="1.3.5.2" evidence="13"/>
<dbReference type="GO" id="GO:0106430">
    <property type="term" value="F:dihydroorotate dehydrogenase (quinone) activity"/>
    <property type="evidence" value="ECO:0007669"/>
    <property type="project" value="UniProtKB-EC"/>
</dbReference>
<evidence type="ECO:0000313" key="19">
    <source>
        <dbReference type="EMBL" id="CUV41158.1"/>
    </source>
</evidence>
<dbReference type="PROSITE" id="PS00911">
    <property type="entry name" value="DHODEHASE_1"/>
    <property type="match status" value="1"/>
</dbReference>
<keyword evidence="6 13" id="KW-1003">Cell membrane</keyword>
<keyword evidence="10 13" id="KW-0560">Oxidoreductase</keyword>
<dbReference type="CDD" id="cd04738">
    <property type="entry name" value="DHOD_2_like"/>
    <property type="match status" value="1"/>
</dbReference>
<dbReference type="InterPro" id="IPR050074">
    <property type="entry name" value="DHO_dehydrogenase"/>
</dbReference>
<dbReference type="NCBIfam" id="NF003652">
    <property type="entry name" value="PRK05286.2-5"/>
    <property type="match status" value="1"/>
</dbReference>
<evidence type="ECO:0000256" key="5">
    <source>
        <dbReference type="ARBA" id="ARBA00011245"/>
    </source>
</evidence>
<dbReference type="InterPro" id="IPR005719">
    <property type="entry name" value="Dihydroorotate_DH_2"/>
</dbReference>
<evidence type="ECO:0000256" key="12">
    <source>
        <dbReference type="ARBA" id="ARBA00048639"/>
    </source>
</evidence>
<evidence type="ECO:0000256" key="9">
    <source>
        <dbReference type="ARBA" id="ARBA00022975"/>
    </source>
</evidence>
<comment type="subunit">
    <text evidence="5 13">Monomer.</text>
</comment>
<evidence type="ECO:0000313" key="20">
    <source>
        <dbReference type="EMBL" id="CUV61965.1"/>
    </source>
</evidence>
<feature type="binding site" evidence="13">
    <location>
        <begin position="354"/>
        <end position="355"/>
    </location>
    <ligand>
        <name>FMN</name>
        <dbReference type="ChEBI" id="CHEBI:58210"/>
    </ligand>
</feature>
<dbReference type="NCBIfam" id="NF003644">
    <property type="entry name" value="PRK05286.1-1"/>
    <property type="match status" value="1"/>
</dbReference>
<keyword evidence="11 13" id="KW-0472">Membrane</keyword>
<dbReference type="GO" id="GO:0006207">
    <property type="term" value="P:'de novo' pyrimidine nucleobase biosynthetic process"/>
    <property type="evidence" value="ECO:0007669"/>
    <property type="project" value="UniProtKB-UniRule"/>
</dbReference>
<evidence type="ECO:0000256" key="4">
    <source>
        <dbReference type="ARBA" id="ARBA00005359"/>
    </source>
</evidence>
<dbReference type="InterPro" id="IPR013785">
    <property type="entry name" value="Aldolase_TIM"/>
</dbReference>
<sequence length="374" mass="39809">MFGCAVRCVRSSGDAVRLQCGLSPSYVFTIVLNALYPLARPLLFSMDPEDAHHFTLNQLKRAHALGLSGCIGARVAPQPRTVMGIAFPNPVGLAAGLDKDGAYIDALGALGFGFIEVGTVTPRAQPGNPRPRMFRLPAASALINRMGFNNGGVDAFIRNVQASKWREAGGVLGLNIGKNADTPIERAVDDYLHCLERVYPYASYVTVNISSPNTKNLRQLQGASELDSLLGTLRGAQQRLADQHKRYVPVVLKIAPDLDDDQIANIGDALLRHRMDGVIATNTTIRREAVAGLPHAEEAGGLSGQPVREGSTRVIRALCGLLGDAVPIIGVGGILAGEHAREKIDAGAQLVQLYTGLIYRGPGLVAECARALAR</sequence>
<accession>A0A0S4W2V2</accession>
<feature type="domain" description="Dihydroorotate dehydrogenase catalytic" evidence="14">
    <location>
        <begin position="81"/>
        <end position="372"/>
    </location>
</feature>
<dbReference type="GO" id="GO:0005886">
    <property type="term" value="C:plasma membrane"/>
    <property type="evidence" value="ECO:0007669"/>
    <property type="project" value="UniProtKB-SubCell"/>
</dbReference>
<dbReference type="HAMAP" id="MF_00225">
    <property type="entry name" value="DHO_dh_type2"/>
    <property type="match status" value="1"/>
</dbReference>
<comment type="pathway">
    <text evidence="3 13">Pyrimidine metabolism; UMP biosynthesis via de novo pathway; orotate from (S)-dihydroorotate (quinone route): step 1/1.</text>
</comment>
<reference evidence="19" key="1">
    <citation type="submission" date="2015-10" db="EMBL/GenBank/DDBJ databases">
        <authorList>
            <person name="Gilbert D.G."/>
        </authorList>
    </citation>
    <scope>NUCLEOTIDE SEQUENCE</scope>
    <source>
        <strain evidence="19">Phyl III-seqv23</strain>
    </source>
</reference>
<dbReference type="EMBL" id="LN899824">
    <property type="protein sequence ID" value="CUV27580.1"/>
    <property type="molecule type" value="Genomic_DNA"/>
</dbReference>
<name>A0A0S4W2V2_RALSL</name>
<evidence type="ECO:0000256" key="3">
    <source>
        <dbReference type="ARBA" id="ARBA00005161"/>
    </source>
</evidence>
<feature type="binding site" evidence="13">
    <location>
        <position position="208"/>
    </location>
    <ligand>
        <name>substrate</name>
    </ligand>
</feature>
<keyword evidence="8 13" id="KW-0288">FMN</keyword>
<evidence type="ECO:0000313" key="16">
    <source>
        <dbReference type="EMBL" id="CUV23471.1"/>
    </source>
</evidence>
<dbReference type="EMBL" id="LN899823">
    <property type="protein sequence ID" value="CUV23471.1"/>
    <property type="molecule type" value="Genomic_DNA"/>
</dbReference>
<evidence type="ECO:0000313" key="18">
    <source>
        <dbReference type="EMBL" id="CUV33628.1"/>
    </source>
</evidence>
<keyword evidence="7 13" id="KW-0285">Flavoprotein</keyword>
<keyword evidence="9 13" id="KW-0665">Pyrimidine biosynthesis</keyword>
<comment type="function">
    <text evidence="1 13">Catalyzes the conversion of dihydroorotate to orotate with quinone as electron acceptor.</text>
</comment>